<dbReference type="AlphaFoldDB" id="A0A917DXK9"/>
<dbReference type="EMBL" id="BMIP01000007">
    <property type="protein sequence ID" value="GGD77229.1"/>
    <property type="molecule type" value="Genomic_DNA"/>
</dbReference>
<evidence type="ECO:0000313" key="1">
    <source>
        <dbReference type="EMBL" id="GGD77229.1"/>
    </source>
</evidence>
<reference evidence="1" key="2">
    <citation type="submission" date="2020-09" db="EMBL/GenBank/DDBJ databases">
        <authorList>
            <person name="Sun Q."/>
            <person name="Zhou Y."/>
        </authorList>
    </citation>
    <scope>NUCLEOTIDE SEQUENCE</scope>
    <source>
        <strain evidence="1">CGMCC 1.15360</strain>
    </source>
</reference>
<comment type="caution">
    <text evidence="1">The sequence shown here is derived from an EMBL/GenBank/DDBJ whole genome shotgun (WGS) entry which is preliminary data.</text>
</comment>
<name>A0A917DXK9_9SPHN</name>
<accession>A0A917DXK9</accession>
<keyword evidence="2" id="KW-1185">Reference proteome</keyword>
<gene>
    <name evidence="1" type="ORF">GCM10010990_28670</name>
</gene>
<organism evidence="1 2">
    <name type="scientific">Croceicoccus mobilis</name>
    <dbReference type="NCBI Taxonomy" id="1703339"/>
    <lineage>
        <taxon>Bacteria</taxon>
        <taxon>Pseudomonadati</taxon>
        <taxon>Pseudomonadota</taxon>
        <taxon>Alphaproteobacteria</taxon>
        <taxon>Sphingomonadales</taxon>
        <taxon>Erythrobacteraceae</taxon>
        <taxon>Croceicoccus</taxon>
    </lineage>
</organism>
<sequence length="71" mass="7529">MYGVGSCKRCNQGFDVPAIAVTDFDPIGNRPHQPCLSGYATHVHAAPDKGADQLLACQSGGANNGDRWFSH</sequence>
<protein>
    <submittedName>
        <fullName evidence="1">Uncharacterized protein</fullName>
    </submittedName>
</protein>
<dbReference type="Proteomes" id="UP000612349">
    <property type="component" value="Unassembled WGS sequence"/>
</dbReference>
<evidence type="ECO:0000313" key="2">
    <source>
        <dbReference type="Proteomes" id="UP000612349"/>
    </source>
</evidence>
<proteinExistence type="predicted"/>
<reference evidence="1" key="1">
    <citation type="journal article" date="2014" name="Int. J. Syst. Evol. Microbiol.">
        <title>Complete genome sequence of Corynebacterium casei LMG S-19264T (=DSM 44701T), isolated from a smear-ripened cheese.</title>
        <authorList>
            <consortium name="US DOE Joint Genome Institute (JGI-PGF)"/>
            <person name="Walter F."/>
            <person name="Albersmeier A."/>
            <person name="Kalinowski J."/>
            <person name="Ruckert C."/>
        </authorList>
    </citation>
    <scope>NUCLEOTIDE SEQUENCE</scope>
    <source>
        <strain evidence="1">CGMCC 1.15360</strain>
    </source>
</reference>